<dbReference type="KEGG" id="mpp:MICPUCDRAFT_40885"/>
<protein>
    <submittedName>
        <fullName evidence="1">Predicted protein</fullName>
    </submittedName>
</protein>
<dbReference type="GeneID" id="9686057"/>
<dbReference type="AlphaFoldDB" id="C1MX31"/>
<dbReference type="Proteomes" id="UP000001876">
    <property type="component" value="Unassembled WGS sequence"/>
</dbReference>
<keyword evidence="2" id="KW-1185">Reference proteome</keyword>
<dbReference type="RefSeq" id="XP_003060327.1">
    <property type="nucleotide sequence ID" value="XM_003060281.1"/>
</dbReference>
<proteinExistence type="predicted"/>
<evidence type="ECO:0000313" key="1">
    <source>
        <dbReference type="EMBL" id="EEH55096.1"/>
    </source>
</evidence>
<dbReference type="EMBL" id="GG663742">
    <property type="protein sequence ID" value="EEH55096.1"/>
    <property type="molecule type" value="Genomic_DNA"/>
</dbReference>
<sequence length="270" mass="30999">MELELDRRVGRLVRLHLDDGSRVDGLTCGHSEIFDTTDGDFEYHHRRMQRKYYCCLGGPFESADEAMQTFCYMEARGERVPCLPFPIDLVELEKTGAVFYVDGEEHPEIVSPRWREQHHRFGFNTMGARARRKEDDVETRRLRVVGAAVKTIRRSPFHGELPNAPSRRALDAACLEAMAPLDGVDATTEDVELTSTKVVDMRDMVYFSREYDADVQLFLLECAFVAHSGRKLKHKKPPNDGEGESWVKEAFALSRFDRGIRDVLKECLLR</sequence>
<accession>C1MX31</accession>
<reference evidence="1 2" key="1">
    <citation type="journal article" date="2009" name="Science">
        <title>Green evolution and dynamic adaptations revealed by genomes of the marine picoeukaryotes Micromonas.</title>
        <authorList>
            <person name="Worden A.Z."/>
            <person name="Lee J.H."/>
            <person name="Mock T."/>
            <person name="Rouze P."/>
            <person name="Simmons M.P."/>
            <person name="Aerts A.L."/>
            <person name="Allen A.E."/>
            <person name="Cuvelier M.L."/>
            <person name="Derelle E."/>
            <person name="Everett M.V."/>
            <person name="Foulon E."/>
            <person name="Grimwood J."/>
            <person name="Gundlach H."/>
            <person name="Henrissat B."/>
            <person name="Napoli C."/>
            <person name="McDonald S.M."/>
            <person name="Parker M.S."/>
            <person name="Rombauts S."/>
            <person name="Salamov A."/>
            <person name="Von Dassow P."/>
            <person name="Badger J.H."/>
            <person name="Coutinho P.M."/>
            <person name="Demir E."/>
            <person name="Dubchak I."/>
            <person name="Gentemann C."/>
            <person name="Eikrem W."/>
            <person name="Gready J.E."/>
            <person name="John U."/>
            <person name="Lanier W."/>
            <person name="Lindquist E.A."/>
            <person name="Lucas S."/>
            <person name="Mayer K.F."/>
            <person name="Moreau H."/>
            <person name="Not F."/>
            <person name="Otillar R."/>
            <person name="Panaud O."/>
            <person name="Pangilinan J."/>
            <person name="Paulsen I."/>
            <person name="Piegu B."/>
            <person name="Poliakov A."/>
            <person name="Robbens S."/>
            <person name="Schmutz J."/>
            <person name="Toulza E."/>
            <person name="Wyss T."/>
            <person name="Zelensky A."/>
            <person name="Zhou K."/>
            <person name="Armbrust E.V."/>
            <person name="Bhattacharya D."/>
            <person name="Goodenough U.W."/>
            <person name="Van de Peer Y."/>
            <person name="Grigoriev I.V."/>
        </authorList>
    </citation>
    <scope>NUCLEOTIDE SEQUENCE [LARGE SCALE GENOMIC DNA]</scope>
    <source>
        <strain evidence="1 2">CCMP1545</strain>
    </source>
</reference>
<evidence type="ECO:0000313" key="2">
    <source>
        <dbReference type="Proteomes" id="UP000001876"/>
    </source>
</evidence>
<name>C1MX31_MICPC</name>
<organism evidence="2">
    <name type="scientific">Micromonas pusilla (strain CCMP1545)</name>
    <name type="common">Picoplanktonic green alga</name>
    <dbReference type="NCBI Taxonomy" id="564608"/>
    <lineage>
        <taxon>Eukaryota</taxon>
        <taxon>Viridiplantae</taxon>
        <taxon>Chlorophyta</taxon>
        <taxon>Mamiellophyceae</taxon>
        <taxon>Mamiellales</taxon>
        <taxon>Mamiellaceae</taxon>
        <taxon>Micromonas</taxon>
    </lineage>
</organism>
<gene>
    <name evidence="1" type="ORF">MICPUCDRAFT_40885</name>
</gene>